<dbReference type="InterPro" id="IPR010393">
    <property type="entry name" value="DUF991_YecM-like"/>
</dbReference>
<dbReference type="NCBIfam" id="NF008680">
    <property type="entry name" value="PRK11700.1-3"/>
    <property type="match status" value="1"/>
</dbReference>
<dbReference type="SUPFAM" id="SSF54593">
    <property type="entry name" value="Glyoxalase/Bleomycin resistance protein/Dihydroxybiphenyl dioxygenase"/>
    <property type="match status" value="1"/>
</dbReference>
<protein>
    <submittedName>
        <fullName evidence="1">Uncharacterized protein conserved in bacteria</fullName>
    </submittedName>
</protein>
<dbReference type="Proteomes" id="UP000308167">
    <property type="component" value="Unassembled WGS sequence"/>
</dbReference>
<organism evidence="1 2">
    <name type="scientific">Actinobacillus porcinus</name>
    <dbReference type="NCBI Taxonomy" id="51048"/>
    <lineage>
        <taxon>Bacteria</taxon>
        <taxon>Pseudomonadati</taxon>
        <taxon>Pseudomonadota</taxon>
        <taxon>Gammaproteobacteria</taxon>
        <taxon>Pasteurellales</taxon>
        <taxon>Pasteurellaceae</taxon>
        <taxon>Actinobacillus</taxon>
    </lineage>
</organism>
<gene>
    <name evidence="1" type="primary">yecM</name>
    <name evidence="1" type="ORF">SAMEA1410922_00891</name>
</gene>
<evidence type="ECO:0000313" key="2">
    <source>
        <dbReference type="Proteomes" id="UP000308167"/>
    </source>
</evidence>
<evidence type="ECO:0000313" key="1">
    <source>
        <dbReference type="EMBL" id="VTU07336.1"/>
    </source>
</evidence>
<dbReference type="PANTHER" id="PTHR37519">
    <property type="match status" value="1"/>
</dbReference>
<comment type="caution">
    <text evidence="1">The sequence shown here is derived from an EMBL/GenBank/DDBJ whole genome shotgun (WGS) entry which is preliminary data.</text>
</comment>
<sequence>MIHCSHKLFQNPTALYSDFLLFEQKIAELAEKMQIDISKFEIDHLAVRVNYCKDAEHWLTALTQCGKIFCDNVVNGRVIYLIELDTPLRFLGQDVSIVELPFPKDKFYPREGWEHIEIVVPFLPNERTEDWIVRMKSQFNLNQLPHLKLKVSEPKVEGEQLPNPSIAVSFVDHPENEVTIKIHPYSIKTVVLSE</sequence>
<dbReference type="EMBL" id="CABFKI010000004">
    <property type="protein sequence ID" value="VTU07336.1"/>
    <property type="molecule type" value="Genomic_DNA"/>
</dbReference>
<dbReference type="GeneID" id="86155289"/>
<dbReference type="Gene3D" id="3.10.180.10">
    <property type="entry name" value="2,3-Dihydroxybiphenyl 1,2-Dioxygenase, domain 1"/>
    <property type="match status" value="1"/>
</dbReference>
<reference evidence="1 2" key="1">
    <citation type="submission" date="2019-05" db="EMBL/GenBank/DDBJ databases">
        <authorList>
            <consortium name="Pathogen Informatics"/>
        </authorList>
    </citation>
    <scope>NUCLEOTIDE SEQUENCE [LARGE SCALE GENOMIC DNA]</scope>
    <source>
        <strain evidence="1 2">NM319</strain>
    </source>
</reference>
<dbReference type="RefSeq" id="WP_135709717.1">
    <property type="nucleotide sequence ID" value="NZ_CABFKI010000004.1"/>
</dbReference>
<keyword evidence="2" id="KW-1185">Reference proteome</keyword>
<proteinExistence type="predicted"/>
<accession>A0ABY6TIW7</accession>
<dbReference type="PANTHER" id="PTHR37519:SF1">
    <property type="entry name" value="DIHYDROXYBIPHENYL DIOXYGENASE DOMAIN-CONTAINING PROTEIN"/>
    <property type="match status" value="1"/>
</dbReference>
<name>A0ABY6TIW7_9PAST</name>
<dbReference type="InterPro" id="IPR029068">
    <property type="entry name" value="Glyas_Bleomycin-R_OHBP_Dase"/>
</dbReference>
<dbReference type="Pfam" id="PF06185">
    <property type="entry name" value="YecM"/>
    <property type="match status" value="1"/>
</dbReference>